<dbReference type="PROSITE" id="PS00028">
    <property type="entry name" value="ZINC_FINGER_C2H2_1"/>
    <property type="match status" value="1"/>
</dbReference>
<feature type="region of interest" description="Disordered" evidence="5">
    <location>
        <begin position="25"/>
        <end position="66"/>
    </location>
</feature>
<keyword evidence="2" id="KW-0863">Zinc-finger</keyword>
<keyword evidence="1" id="KW-0479">Metal-binding</keyword>
<comment type="caution">
    <text evidence="7">The sequence shown here is derived from an EMBL/GenBank/DDBJ whole genome shotgun (WGS) entry which is preliminary data.</text>
</comment>
<keyword evidence="8" id="KW-1185">Reference proteome</keyword>
<dbReference type="InterPro" id="IPR036236">
    <property type="entry name" value="Znf_C2H2_sf"/>
</dbReference>
<evidence type="ECO:0000256" key="4">
    <source>
        <dbReference type="ARBA" id="ARBA00023242"/>
    </source>
</evidence>
<sequence length="250" mass="27864">MSEKTGAYGNKASEGSFRRKFDVEAATAKAKEQDKASYEHAKAAEQAAAKGKRPPRPKQDLPKPTQALQARTQDLEIEKNLNKTIVVNQSAGRKGPGFYCEICRRTLKDSIAYLDHVNGRSHLARLGQTTQVARSTLEQVRAHIAFLRANTTEKVTSKNFDFDARLNAIKTQEENLRREKRENKKRKREEARINALKGIVPDEPQTETQRKKKAKAGPGAQLAEEIQATEAADEMAAMMGFGGFGGQRKR</sequence>
<dbReference type="EMBL" id="BLZA01000019">
    <property type="protein sequence ID" value="GHJ86994.1"/>
    <property type="molecule type" value="Genomic_DNA"/>
</dbReference>
<dbReference type="InterPro" id="IPR013087">
    <property type="entry name" value="Znf_C2H2_type"/>
</dbReference>
<proteinExistence type="predicted"/>
<dbReference type="AlphaFoldDB" id="A0A8H3YEY4"/>
<dbReference type="GO" id="GO:0003676">
    <property type="term" value="F:nucleic acid binding"/>
    <property type="evidence" value="ECO:0007669"/>
    <property type="project" value="InterPro"/>
</dbReference>
<evidence type="ECO:0000256" key="3">
    <source>
        <dbReference type="ARBA" id="ARBA00022833"/>
    </source>
</evidence>
<dbReference type="SMART" id="SM00451">
    <property type="entry name" value="ZnF_U1"/>
    <property type="match status" value="1"/>
</dbReference>
<dbReference type="PANTHER" id="PTHR45986">
    <property type="entry name" value="ZINC FINGER MATRIN-TYPE PROTEIN 2"/>
    <property type="match status" value="1"/>
</dbReference>
<reference evidence="7" key="1">
    <citation type="submission" date="2020-07" db="EMBL/GenBank/DDBJ databases">
        <title>Draft Genome Sequence of a Deep-Sea Yeast, Naganishia (Cryptococcus) liquefaciens strain N6.</title>
        <authorList>
            <person name="Han Y.W."/>
            <person name="Kajitani R."/>
            <person name="Morimoto H."/>
            <person name="Parhat M."/>
            <person name="Tsubouchi H."/>
            <person name="Bakenova O."/>
            <person name="Ogata M."/>
            <person name="Argunhan B."/>
            <person name="Aoki R."/>
            <person name="Kajiwara S."/>
            <person name="Itoh T."/>
            <person name="Iwasaki H."/>
        </authorList>
    </citation>
    <scope>NUCLEOTIDE SEQUENCE</scope>
    <source>
        <strain evidence="7">N6</strain>
    </source>
</reference>
<organism evidence="7 8">
    <name type="scientific">Naganishia liquefaciens</name>
    <dbReference type="NCBI Taxonomy" id="104408"/>
    <lineage>
        <taxon>Eukaryota</taxon>
        <taxon>Fungi</taxon>
        <taxon>Dikarya</taxon>
        <taxon>Basidiomycota</taxon>
        <taxon>Agaricomycotina</taxon>
        <taxon>Tremellomycetes</taxon>
        <taxon>Filobasidiales</taxon>
        <taxon>Filobasidiaceae</taxon>
        <taxon>Naganishia</taxon>
    </lineage>
</organism>
<evidence type="ECO:0000259" key="6">
    <source>
        <dbReference type="PROSITE" id="PS00028"/>
    </source>
</evidence>
<evidence type="ECO:0000256" key="5">
    <source>
        <dbReference type="SAM" id="MobiDB-lite"/>
    </source>
</evidence>
<evidence type="ECO:0000256" key="2">
    <source>
        <dbReference type="ARBA" id="ARBA00022771"/>
    </source>
</evidence>
<dbReference type="OrthoDB" id="30343at2759"/>
<dbReference type="GO" id="GO:0000398">
    <property type="term" value="P:mRNA splicing, via spliceosome"/>
    <property type="evidence" value="ECO:0007669"/>
    <property type="project" value="InterPro"/>
</dbReference>
<keyword evidence="4" id="KW-0539">Nucleus</keyword>
<dbReference type="Pfam" id="PF12171">
    <property type="entry name" value="zf-C2H2_jaz"/>
    <property type="match status" value="1"/>
</dbReference>
<evidence type="ECO:0000256" key="1">
    <source>
        <dbReference type="ARBA" id="ARBA00022723"/>
    </source>
</evidence>
<dbReference type="Gene3D" id="3.30.160.60">
    <property type="entry name" value="Classic Zinc Finger"/>
    <property type="match status" value="1"/>
</dbReference>
<dbReference type="PANTHER" id="PTHR45986:SF1">
    <property type="entry name" value="ZINC FINGER MATRIN-TYPE PROTEIN 2"/>
    <property type="match status" value="1"/>
</dbReference>
<feature type="domain" description="C2H2-type" evidence="6">
    <location>
        <begin position="100"/>
        <end position="122"/>
    </location>
</feature>
<feature type="compositionally biased region" description="Basic and acidic residues" evidence="5">
    <location>
        <begin position="25"/>
        <end position="43"/>
    </location>
</feature>
<feature type="region of interest" description="Disordered" evidence="5">
    <location>
        <begin position="176"/>
        <end position="222"/>
    </location>
</feature>
<dbReference type="InterPro" id="IPR022755">
    <property type="entry name" value="Znf_C2H2_jaz"/>
</dbReference>
<dbReference type="SUPFAM" id="SSF57667">
    <property type="entry name" value="beta-beta-alpha zinc fingers"/>
    <property type="match status" value="1"/>
</dbReference>
<name>A0A8H3YEY4_9TREE</name>
<evidence type="ECO:0000313" key="7">
    <source>
        <dbReference type="EMBL" id="GHJ86994.1"/>
    </source>
</evidence>
<dbReference type="InterPro" id="IPR040107">
    <property type="entry name" value="Snu23"/>
</dbReference>
<dbReference type="GO" id="GO:0005681">
    <property type="term" value="C:spliceosomal complex"/>
    <property type="evidence" value="ECO:0007669"/>
    <property type="project" value="InterPro"/>
</dbReference>
<gene>
    <name evidence="7" type="ORF">NliqN6_3396</name>
</gene>
<dbReference type="InterPro" id="IPR003604">
    <property type="entry name" value="Matrin/U1-like-C_Znf_C2H2"/>
</dbReference>
<dbReference type="Proteomes" id="UP000620104">
    <property type="component" value="Unassembled WGS sequence"/>
</dbReference>
<protein>
    <recommendedName>
        <fullName evidence="6">C2H2-type domain-containing protein</fullName>
    </recommendedName>
</protein>
<evidence type="ECO:0000313" key="8">
    <source>
        <dbReference type="Proteomes" id="UP000620104"/>
    </source>
</evidence>
<accession>A0A8H3YEY4</accession>
<dbReference type="GO" id="GO:0008270">
    <property type="term" value="F:zinc ion binding"/>
    <property type="evidence" value="ECO:0007669"/>
    <property type="project" value="UniProtKB-KW"/>
</dbReference>
<dbReference type="GO" id="GO:0046540">
    <property type="term" value="C:U4/U6 x U5 tri-snRNP complex"/>
    <property type="evidence" value="ECO:0007669"/>
    <property type="project" value="TreeGrafter"/>
</dbReference>
<keyword evidence="3" id="KW-0862">Zinc</keyword>
<feature type="compositionally biased region" description="Basic and acidic residues" evidence="5">
    <location>
        <begin position="176"/>
        <end position="192"/>
    </location>
</feature>